<keyword evidence="4" id="KW-1185">Reference proteome</keyword>
<accession>A0A975T0L3</accession>
<feature type="region of interest" description="Disordered" evidence="2">
    <location>
        <begin position="67"/>
        <end position="94"/>
    </location>
</feature>
<keyword evidence="1" id="KW-0175">Coiled coil</keyword>
<evidence type="ECO:0000313" key="4">
    <source>
        <dbReference type="Proteomes" id="UP000683575"/>
    </source>
</evidence>
<feature type="compositionally biased region" description="Basic residues" evidence="2">
    <location>
        <begin position="142"/>
        <end position="159"/>
    </location>
</feature>
<dbReference type="EMBL" id="CP077062">
    <property type="protein sequence ID" value="QWZ09389.1"/>
    <property type="molecule type" value="Genomic_DNA"/>
</dbReference>
<name>A0A975T0L3_9ACTN</name>
<organism evidence="3 4">
    <name type="scientific">Nocardioides panacis</name>
    <dbReference type="NCBI Taxonomy" id="2849501"/>
    <lineage>
        <taxon>Bacteria</taxon>
        <taxon>Bacillati</taxon>
        <taxon>Actinomycetota</taxon>
        <taxon>Actinomycetes</taxon>
        <taxon>Propionibacteriales</taxon>
        <taxon>Nocardioidaceae</taxon>
        <taxon>Nocardioides</taxon>
    </lineage>
</organism>
<evidence type="ECO:0000256" key="1">
    <source>
        <dbReference type="SAM" id="Coils"/>
    </source>
</evidence>
<gene>
    <name evidence="3" type="ORF">KRR39_06350</name>
</gene>
<reference evidence="3" key="1">
    <citation type="submission" date="2021-06" db="EMBL/GenBank/DDBJ databases">
        <title>Complete genome sequence of Nocardioides sp. G188.</title>
        <authorList>
            <person name="Im W.-T."/>
        </authorList>
    </citation>
    <scope>NUCLEOTIDE SEQUENCE</scope>
    <source>
        <strain evidence="3">G188</strain>
    </source>
</reference>
<dbReference type="Proteomes" id="UP000683575">
    <property type="component" value="Chromosome"/>
</dbReference>
<dbReference type="RefSeq" id="WP_216941235.1">
    <property type="nucleotide sequence ID" value="NZ_CP077062.1"/>
</dbReference>
<evidence type="ECO:0000313" key="3">
    <source>
        <dbReference type="EMBL" id="QWZ09389.1"/>
    </source>
</evidence>
<proteinExistence type="predicted"/>
<protein>
    <submittedName>
        <fullName evidence="3">Uncharacterized protein</fullName>
    </submittedName>
</protein>
<dbReference type="AlphaFoldDB" id="A0A975T0L3"/>
<sequence>MNPALVVTLAAAVVVVASVVAVAVSLSGRRRLQAQLDAARADVDALRSTVADLAAAPPPAAPPVAPPVPDDEPEFVITSLPAGSPPRPDRAGTDLAVPAGQFASVALGESLVRVVSLGHGVRRALSAENRNRIRFEIRREVKRSRRQRRREVKEARRHLRTDLAPGRDEDAA</sequence>
<feature type="region of interest" description="Disordered" evidence="2">
    <location>
        <begin position="142"/>
        <end position="172"/>
    </location>
</feature>
<dbReference type="KEGG" id="nps:KRR39_06350"/>
<evidence type="ECO:0000256" key="2">
    <source>
        <dbReference type="SAM" id="MobiDB-lite"/>
    </source>
</evidence>
<feature type="coiled-coil region" evidence="1">
    <location>
        <begin position="29"/>
        <end position="56"/>
    </location>
</feature>